<evidence type="ECO:0000256" key="2">
    <source>
        <dbReference type="ARBA" id="ARBA00022737"/>
    </source>
</evidence>
<dbReference type="InterPro" id="IPR041297">
    <property type="entry name" value="Crb2_Tudor"/>
</dbReference>
<dbReference type="InterPro" id="IPR043449">
    <property type="entry name" value="PHF20-like"/>
</dbReference>
<keyword evidence="6" id="KW-1185">Reference proteome</keyword>
<reference evidence="5" key="2">
    <citation type="submission" date="2025-09" db="UniProtKB">
        <authorList>
            <consortium name="Ensembl"/>
        </authorList>
    </citation>
    <scope>IDENTIFICATION</scope>
</reference>
<keyword evidence="2" id="KW-0677">Repeat</keyword>
<dbReference type="Gene3D" id="2.30.30.140">
    <property type="match status" value="2"/>
</dbReference>
<comment type="subcellular location">
    <subcellularLocation>
        <location evidence="1">Nucleus</location>
    </subcellularLocation>
</comment>
<evidence type="ECO:0000313" key="5">
    <source>
        <dbReference type="Ensembl" id="ENSNMLP00000015937.1"/>
    </source>
</evidence>
<reference evidence="5" key="1">
    <citation type="submission" date="2025-08" db="UniProtKB">
        <authorList>
            <consortium name="Ensembl"/>
        </authorList>
    </citation>
    <scope>IDENTIFICATION</scope>
</reference>
<sequence length="187" mass="21869">MKLKPLSLAGLTFSIGAQLEVQDKHNKWYCGSIQQLDPENQQVLVQYRRWSRRQEWFHWDSPHIRGLDRVSLRKQGLDRKLFFDSNILLMACWTDCKFYPAKVLKVNRDESYTVRFFDGVIRQSKRTTLDQTPVKSTEVSALQLVLLLCLLLRVLVFNCGSSSAEALLERQAHLPTTHKYSREPREC</sequence>
<evidence type="ECO:0000256" key="1">
    <source>
        <dbReference type="ARBA" id="ARBA00004123"/>
    </source>
</evidence>
<evidence type="ECO:0000259" key="4">
    <source>
        <dbReference type="Pfam" id="PF18115"/>
    </source>
</evidence>
<dbReference type="PANTHER" id="PTHR15856:SF51">
    <property type="entry name" value="MBD-R2"/>
    <property type="match status" value="1"/>
</dbReference>
<organism evidence="5 6">
    <name type="scientific">Neogobius melanostomus</name>
    <name type="common">round goby</name>
    <dbReference type="NCBI Taxonomy" id="47308"/>
    <lineage>
        <taxon>Eukaryota</taxon>
        <taxon>Metazoa</taxon>
        <taxon>Chordata</taxon>
        <taxon>Craniata</taxon>
        <taxon>Vertebrata</taxon>
        <taxon>Euteleostomi</taxon>
        <taxon>Actinopterygii</taxon>
        <taxon>Neopterygii</taxon>
        <taxon>Teleostei</taxon>
        <taxon>Neoteleostei</taxon>
        <taxon>Acanthomorphata</taxon>
        <taxon>Gobiaria</taxon>
        <taxon>Gobiiformes</taxon>
        <taxon>Gobioidei</taxon>
        <taxon>Gobiidae</taxon>
        <taxon>Benthophilinae</taxon>
        <taxon>Neogobiini</taxon>
        <taxon>Neogobius</taxon>
    </lineage>
</organism>
<evidence type="ECO:0000313" key="6">
    <source>
        <dbReference type="Proteomes" id="UP000694523"/>
    </source>
</evidence>
<proteinExistence type="predicted"/>
<dbReference type="SUPFAM" id="SSF63748">
    <property type="entry name" value="Tudor/PWWP/MBT"/>
    <property type="match status" value="2"/>
</dbReference>
<dbReference type="Proteomes" id="UP000694523">
    <property type="component" value="Unplaced"/>
</dbReference>
<protein>
    <recommendedName>
        <fullName evidence="4">DNA repair protein Crb2 Tudor domain-containing protein</fullName>
    </recommendedName>
</protein>
<dbReference type="GO" id="GO:0044545">
    <property type="term" value="C:NSL complex"/>
    <property type="evidence" value="ECO:0007669"/>
    <property type="project" value="TreeGrafter"/>
</dbReference>
<feature type="domain" description="DNA repair protein Crb2 Tudor" evidence="4">
    <location>
        <begin position="90"/>
        <end position="120"/>
    </location>
</feature>
<dbReference type="GO" id="GO:0006357">
    <property type="term" value="P:regulation of transcription by RNA polymerase II"/>
    <property type="evidence" value="ECO:0007669"/>
    <property type="project" value="TreeGrafter"/>
</dbReference>
<dbReference type="PANTHER" id="PTHR15856">
    <property type="entry name" value="PHD FINGER PROTEIN 20-RELATED"/>
    <property type="match status" value="1"/>
</dbReference>
<dbReference type="CDD" id="cd20104">
    <property type="entry name" value="MBT_PHF20L1-like"/>
    <property type="match status" value="1"/>
</dbReference>
<keyword evidence="3" id="KW-0539">Nucleus</keyword>
<dbReference type="AlphaFoldDB" id="A0A8C6T6A5"/>
<dbReference type="GO" id="GO:0005634">
    <property type="term" value="C:nucleus"/>
    <property type="evidence" value="ECO:0007669"/>
    <property type="project" value="UniProtKB-SubCell"/>
</dbReference>
<dbReference type="Ensembl" id="ENSNMLT00000017901.1">
    <property type="protein sequence ID" value="ENSNMLP00000015937.1"/>
    <property type="gene ID" value="ENSNMLG00000010535.1"/>
</dbReference>
<accession>A0A8C6T6A5</accession>
<evidence type="ECO:0000256" key="3">
    <source>
        <dbReference type="ARBA" id="ARBA00023242"/>
    </source>
</evidence>
<name>A0A8C6T6A5_9GOBI</name>
<dbReference type="Pfam" id="PF18115">
    <property type="entry name" value="Tudor_3"/>
    <property type="match status" value="1"/>
</dbReference>